<dbReference type="EMBL" id="CP141883">
    <property type="protein sequence ID" value="WRT65561.1"/>
    <property type="molecule type" value="Genomic_DNA"/>
</dbReference>
<dbReference type="Proteomes" id="UP001329825">
    <property type="component" value="Chromosome 3"/>
</dbReference>
<evidence type="ECO:0000259" key="4">
    <source>
        <dbReference type="Pfam" id="PF18972"/>
    </source>
</evidence>
<dbReference type="SUPFAM" id="SSF48452">
    <property type="entry name" value="TPR-like"/>
    <property type="match status" value="1"/>
</dbReference>
<evidence type="ECO:0000256" key="3">
    <source>
        <dbReference type="SAM" id="MobiDB-lite"/>
    </source>
</evidence>
<keyword evidence="6" id="KW-1185">Reference proteome</keyword>
<protein>
    <recommendedName>
        <fullName evidence="4">Cns1/TTC4 wheel domain-containing protein</fullName>
    </recommendedName>
</protein>
<name>A0ABZ1CUW9_9TREE</name>
<keyword evidence="2" id="KW-0802">TPR repeat</keyword>
<dbReference type="PANTHER" id="PTHR46035">
    <property type="entry name" value="TETRATRICOPEPTIDE REPEAT PROTEIN 4"/>
    <property type="match status" value="1"/>
</dbReference>
<dbReference type="RefSeq" id="XP_062790301.1">
    <property type="nucleotide sequence ID" value="XM_062934250.1"/>
</dbReference>
<evidence type="ECO:0000313" key="5">
    <source>
        <dbReference type="EMBL" id="WRT65561.1"/>
    </source>
</evidence>
<sequence>MSSTKSDDPLDALLSSYASASASASTSTSTSGQVAGPAKKKEYSYKDFEAILESTPLFMQQTPKDGETSDLLEALRTLVFDGEGDEVASNFKNHGNELHLQKSYSEAIKAYTDGINAHPQDNKLRISLLNNRAQCHLLLKNHASVLKDTGTIIALYTADKIENDKSLVKAMYRATQSLIALERWKEALDVIERGKEQAQELNLQDDIKLWIKAKLDVEKGLKRENYRVERIRKENLIKISLKKAISQRGLIEVKTNSPPDNPNPIHFDPEYREQEEKVNGWQLPSPEDPLIYPVFLLYPNYGQSDFITHFNENTSFQDQFNVMFPSSPASSSSSSTSSGQVPWIEWDSQKEYWIGNLVVYVETSQKRLLKVGKELTLREVIAKAKREEQGDIKKDGVVLRDGLMSFIVLPKGEKEKKWIEQFKMSRDGQ</sequence>
<dbReference type="InterPro" id="IPR011990">
    <property type="entry name" value="TPR-like_helical_dom_sf"/>
</dbReference>
<dbReference type="PANTHER" id="PTHR46035:SF1">
    <property type="entry name" value="TETRATRICOPEPTIDE REPEAT PROTEIN 4"/>
    <property type="match status" value="1"/>
</dbReference>
<accession>A0ABZ1CUW9</accession>
<organism evidence="5 6">
    <name type="scientific">Kwoniella shivajii</name>
    <dbReference type="NCBI Taxonomy" id="564305"/>
    <lineage>
        <taxon>Eukaryota</taxon>
        <taxon>Fungi</taxon>
        <taxon>Dikarya</taxon>
        <taxon>Basidiomycota</taxon>
        <taxon>Agaricomycotina</taxon>
        <taxon>Tremellomycetes</taxon>
        <taxon>Tremellales</taxon>
        <taxon>Cryptococcaceae</taxon>
        <taxon>Kwoniella</taxon>
    </lineage>
</organism>
<keyword evidence="1" id="KW-0677">Repeat</keyword>
<feature type="region of interest" description="Disordered" evidence="3">
    <location>
        <begin position="20"/>
        <end position="39"/>
    </location>
</feature>
<feature type="compositionally biased region" description="Low complexity" evidence="3">
    <location>
        <begin position="20"/>
        <end position="31"/>
    </location>
</feature>
<evidence type="ECO:0000313" key="6">
    <source>
        <dbReference type="Proteomes" id="UP001329825"/>
    </source>
</evidence>
<dbReference type="InterPro" id="IPR044059">
    <property type="entry name" value="Csn1/TTC4_wheel"/>
</dbReference>
<proteinExistence type="predicted"/>
<dbReference type="Pfam" id="PF18972">
    <property type="entry name" value="Wheel"/>
    <property type="match status" value="1"/>
</dbReference>
<dbReference type="GeneID" id="87954637"/>
<feature type="domain" description="Cns1/TTC4 wheel" evidence="4">
    <location>
        <begin position="286"/>
        <end position="422"/>
    </location>
</feature>
<dbReference type="Gene3D" id="1.25.40.10">
    <property type="entry name" value="Tetratricopeptide repeat domain"/>
    <property type="match status" value="1"/>
</dbReference>
<evidence type="ECO:0000256" key="1">
    <source>
        <dbReference type="ARBA" id="ARBA00022737"/>
    </source>
</evidence>
<evidence type="ECO:0000256" key="2">
    <source>
        <dbReference type="ARBA" id="ARBA00022803"/>
    </source>
</evidence>
<reference evidence="5 6" key="1">
    <citation type="submission" date="2024-01" db="EMBL/GenBank/DDBJ databases">
        <title>Comparative genomics of Cryptococcus and Kwoniella reveals pathogenesis evolution and contrasting modes of karyotype evolution via chromosome fusion or intercentromeric recombination.</title>
        <authorList>
            <person name="Coelho M.A."/>
            <person name="David-Palma M."/>
            <person name="Shea T."/>
            <person name="Bowers K."/>
            <person name="McGinley-Smith S."/>
            <person name="Mohammad A.W."/>
            <person name="Gnirke A."/>
            <person name="Yurkov A.M."/>
            <person name="Nowrousian M."/>
            <person name="Sun S."/>
            <person name="Cuomo C.A."/>
            <person name="Heitman J."/>
        </authorList>
    </citation>
    <scope>NUCLEOTIDE SEQUENCE [LARGE SCALE GENOMIC DNA]</scope>
    <source>
        <strain evidence="5">CBS 11374</strain>
    </source>
</reference>
<gene>
    <name evidence="5" type="ORF">IL334_002506</name>
</gene>